<keyword evidence="3" id="KW-0560">Oxidoreductase</keyword>
<evidence type="ECO:0000313" key="5">
    <source>
        <dbReference type="Proteomes" id="UP000184191"/>
    </source>
</evidence>
<accession>A0A1M6YEN2</accession>
<reference evidence="5" key="1">
    <citation type="submission" date="2016-11" db="EMBL/GenBank/DDBJ databases">
        <authorList>
            <person name="Varghese N."/>
            <person name="Submissions S."/>
        </authorList>
    </citation>
    <scope>NUCLEOTIDE SEQUENCE [LARGE SCALE GENOMIC DNA]</scope>
    <source>
        <strain evidence="5">DSM 29327</strain>
    </source>
</reference>
<evidence type="ECO:0000256" key="1">
    <source>
        <dbReference type="ARBA" id="ARBA00022630"/>
    </source>
</evidence>
<protein>
    <submittedName>
        <fullName evidence="4">Nitronate monooxygenase</fullName>
    </submittedName>
</protein>
<dbReference type="PANTHER" id="PTHR32332:SF31">
    <property type="entry name" value="2-NITROPROPANE DIOXYGENASE FAMILY, PUTATIVE (AFU_ORTHOLOGUE AFUA_2G09850)-RELATED"/>
    <property type="match status" value="1"/>
</dbReference>
<proteinExistence type="predicted"/>
<gene>
    <name evidence="4" type="ORF">SAMN05444414_106130</name>
</gene>
<dbReference type="InterPro" id="IPR013785">
    <property type="entry name" value="Aldolase_TIM"/>
</dbReference>
<dbReference type="CDD" id="cd04730">
    <property type="entry name" value="NPD_like"/>
    <property type="match status" value="1"/>
</dbReference>
<dbReference type="GO" id="GO:0018580">
    <property type="term" value="F:nitronate monooxygenase activity"/>
    <property type="evidence" value="ECO:0007669"/>
    <property type="project" value="InterPro"/>
</dbReference>
<organism evidence="4 5">
    <name type="scientific">Roseovarius marisflavi</name>
    <dbReference type="NCBI Taxonomy" id="1054996"/>
    <lineage>
        <taxon>Bacteria</taxon>
        <taxon>Pseudomonadati</taxon>
        <taxon>Pseudomonadota</taxon>
        <taxon>Alphaproteobacteria</taxon>
        <taxon>Rhodobacterales</taxon>
        <taxon>Roseobacteraceae</taxon>
        <taxon>Roseovarius</taxon>
    </lineage>
</organism>
<dbReference type="Pfam" id="PF03060">
    <property type="entry name" value="NMO"/>
    <property type="match status" value="2"/>
</dbReference>
<dbReference type="InterPro" id="IPR004136">
    <property type="entry name" value="NMO"/>
</dbReference>
<dbReference type="PANTHER" id="PTHR32332">
    <property type="entry name" value="2-NITROPROPANE DIOXYGENASE"/>
    <property type="match status" value="1"/>
</dbReference>
<dbReference type="Gene3D" id="3.20.20.70">
    <property type="entry name" value="Aldolase class I"/>
    <property type="match status" value="1"/>
</dbReference>
<dbReference type="SUPFAM" id="SSF51412">
    <property type="entry name" value="Inosine monophosphate dehydrogenase (IMPDH)"/>
    <property type="match status" value="1"/>
</dbReference>
<evidence type="ECO:0000313" key="4">
    <source>
        <dbReference type="EMBL" id="SHL16530.1"/>
    </source>
</evidence>
<keyword evidence="1" id="KW-0285">Flavoprotein</keyword>
<evidence type="ECO:0000256" key="3">
    <source>
        <dbReference type="ARBA" id="ARBA00023002"/>
    </source>
</evidence>
<dbReference type="AlphaFoldDB" id="A0A1M6YEN2"/>
<keyword evidence="4" id="KW-0503">Monooxygenase</keyword>
<dbReference type="Proteomes" id="UP000184191">
    <property type="component" value="Unassembled WGS sequence"/>
</dbReference>
<name>A0A1M6YEN2_9RHOB</name>
<sequence>MSAHSRAMKTRLTEAFDLTHPILSAPMAFAAGGRLAAAVSHAGGLGLIGGGYGNADWLAQEFGAAGNAAVGCGFITWKMAENPGVLGLVLDRKPAALVLSFGDPAPFAPRIAEAGVPLICQVQTLRDAQAAAECGATAIVAQGAEAGGHGERRATFTLVPEVADWLARTAPDVLLLAAGGIADGRGLAAALMLGADGVLVGSRLWASAEANVSAAMTDAAIAATGDTTIRSTVMDAARGLTWPKRYSARVLKNAVTERWHDDPDGLRANPAAQQDWAEGWDAGDPARANTFVGEATGLIHDRPPVAQIIQSMVEEAEALLTRAPRWVGS</sequence>
<evidence type="ECO:0000256" key="2">
    <source>
        <dbReference type="ARBA" id="ARBA00022643"/>
    </source>
</evidence>
<keyword evidence="2" id="KW-0288">FMN</keyword>
<dbReference type="EMBL" id="FRBN01000006">
    <property type="protein sequence ID" value="SHL16530.1"/>
    <property type="molecule type" value="Genomic_DNA"/>
</dbReference>
<keyword evidence="5" id="KW-1185">Reference proteome</keyword>
<dbReference type="STRING" id="1054996.SAMN05444414_106130"/>